<proteinExistence type="predicted"/>
<evidence type="ECO:0000256" key="3">
    <source>
        <dbReference type="ARBA" id="ARBA00022741"/>
    </source>
</evidence>
<feature type="transmembrane region" description="Helical" evidence="7">
    <location>
        <begin position="74"/>
        <end position="93"/>
    </location>
</feature>
<keyword evidence="3" id="KW-0547">Nucleotide-binding</keyword>
<evidence type="ECO:0000256" key="1">
    <source>
        <dbReference type="ARBA" id="ARBA00004651"/>
    </source>
</evidence>
<dbReference type="InterPro" id="IPR017871">
    <property type="entry name" value="ABC_transporter-like_CS"/>
</dbReference>
<feature type="domain" description="ABC transporter" evidence="8">
    <location>
        <begin position="356"/>
        <end position="590"/>
    </location>
</feature>
<dbReference type="PROSITE" id="PS50929">
    <property type="entry name" value="ABC_TM1F"/>
    <property type="match status" value="1"/>
</dbReference>
<keyword evidence="2 7" id="KW-0812">Transmembrane</keyword>
<organism evidence="10 11">
    <name type="scientific">Planosporangium thailandense</name>
    <dbReference type="NCBI Taxonomy" id="765197"/>
    <lineage>
        <taxon>Bacteria</taxon>
        <taxon>Bacillati</taxon>
        <taxon>Actinomycetota</taxon>
        <taxon>Actinomycetes</taxon>
        <taxon>Micromonosporales</taxon>
        <taxon>Micromonosporaceae</taxon>
        <taxon>Planosporangium</taxon>
    </lineage>
</organism>
<feature type="transmembrane region" description="Helical" evidence="7">
    <location>
        <begin position="286"/>
        <end position="308"/>
    </location>
</feature>
<evidence type="ECO:0000313" key="10">
    <source>
        <dbReference type="EMBL" id="NJC70809.1"/>
    </source>
</evidence>
<dbReference type="PANTHER" id="PTHR24221">
    <property type="entry name" value="ATP-BINDING CASSETTE SUB-FAMILY B"/>
    <property type="match status" value="1"/>
</dbReference>
<dbReference type="InterPro" id="IPR014223">
    <property type="entry name" value="ABC_CydC/D"/>
</dbReference>
<evidence type="ECO:0000256" key="5">
    <source>
        <dbReference type="ARBA" id="ARBA00022989"/>
    </source>
</evidence>
<keyword evidence="6 7" id="KW-0472">Membrane</keyword>
<dbReference type="PROSITE" id="PS50893">
    <property type="entry name" value="ABC_TRANSPORTER_2"/>
    <property type="match status" value="1"/>
</dbReference>
<dbReference type="PROSITE" id="PS00211">
    <property type="entry name" value="ABC_TRANSPORTER_1"/>
    <property type="match status" value="1"/>
</dbReference>
<evidence type="ECO:0000259" key="8">
    <source>
        <dbReference type="PROSITE" id="PS50893"/>
    </source>
</evidence>
<feature type="domain" description="ABC transmembrane type-1" evidence="9">
    <location>
        <begin position="40"/>
        <end position="323"/>
    </location>
</feature>
<evidence type="ECO:0000256" key="4">
    <source>
        <dbReference type="ARBA" id="ARBA00022840"/>
    </source>
</evidence>
<dbReference type="Pfam" id="PF00005">
    <property type="entry name" value="ABC_tran"/>
    <property type="match status" value="1"/>
</dbReference>
<name>A0ABX0XZZ8_9ACTN</name>
<accession>A0ABX0XZZ8</accession>
<evidence type="ECO:0000313" key="11">
    <source>
        <dbReference type="Proteomes" id="UP000722989"/>
    </source>
</evidence>
<dbReference type="SMART" id="SM00382">
    <property type="entry name" value="AAA"/>
    <property type="match status" value="1"/>
</dbReference>
<dbReference type="PANTHER" id="PTHR24221:SF654">
    <property type="entry name" value="ATP-BINDING CASSETTE SUB-FAMILY B MEMBER 6"/>
    <property type="match status" value="1"/>
</dbReference>
<feature type="transmembrane region" description="Helical" evidence="7">
    <location>
        <begin position="150"/>
        <end position="172"/>
    </location>
</feature>
<feature type="transmembrane region" description="Helical" evidence="7">
    <location>
        <begin position="258"/>
        <end position="280"/>
    </location>
</feature>
<dbReference type="InterPro" id="IPR011527">
    <property type="entry name" value="ABC1_TM_dom"/>
</dbReference>
<dbReference type="InterPro" id="IPR003439">
    <property type="entry name" value="ABC_transporter-like_ATP-bd"/>
</dbReference>
<feature type="transmembrane region" description="Helical" evidence="7">
    <location>
        <begin position="39"/>
        <end position="62"/>
    </location>
</feature>
<dbReference type="SUPFAM" id="SSF90123">
    <property type="entry name" value="ABC transporter transmembrane region"/>
    <property type="match status" value="1"/>
</dbReference>
<dbReference type="InterPro" id="IPR039421">
    <property type="entry name" value="Type_1_exporter"/>
</dbReference>
<evidence type="ECO:0000256" key="6">
    <source>
        <dbReference type="ARBA" id="ARBA00023136"/>
    </source>
</evidence>
<gene>
    <name evidence="10" type="primary">cydC</name>
    <name evidence="10" type="ORF">HC031_13940</name>
</gene>
<comment type="caution">
    <text evidence="10">The sequence shown here is derived from an EMBL/GenBank/DDBJ whole genome shotgun (WGS) entry which is preliminary data.</text>
</comment>
<dbReference type="EMBL" id="JAATVY010000008">
    <property type="protein sequence ID" value="NJC70809.1"/>
    <property type="molecule type" value="Genomic_DNA"/>
</dbReference>
<dbReference type="Gene3D" id="3.40.50.300">
    <property type="entry name" value="P-loop containing nucleotide triphosphate hydrolases"/>
    <property type="match status" value="1"/>
</dbReference>
<sequence length="592" mass="61699">MTATPRSWTPERPIGGTSVQDRRPMLRLLRLASPLAPRLALAVLFGVLAAGSAIGLTATSAWLISRAAQHPPVLYLTVAIVAVRTFGIARGVFRYVERLAGHDAAFGVLTRLRVLAYQRLERLAPAALPVLRAGDLVGRFVADVDAALDVLVRVVLPYIVAALIGAATAGFLGALLPGAGVVLAAGLLLVAVGVPAIQHTVARRADRRTAPLRGELSAATVDLLRGLPDLVAFGAARRRLAALAETDDRLRRATARSAAGVGLGAGLVALATGACVWAGLALGAGAVRAGTLNGVVLAVVVLTPFAVFDTVSGLPAAAAQLATARAALGRVFSLLDQPDPVSEPAAPAPLPADHRLELIGVSARWPGGPDVLHDVDLALSPGRRVAVVGPSGSGKSTLAAVLVRFLDPSAGKVTLGGVDTRDLAGDDVRTVVGLLTDDARLFDTTIRDNLRIGDRGADDERLRAALADARLLEWVDSLPNGLDTMVGEQGSRLSGGQRRRLALARALLAEFPILILDEPTEHLDEETADALTADLLAVTRGRTTVLITHRLTGLAEVDEIVVVDGGRIVQRGGHDDLVAVDGTYRRMCQRHS</sequence>
<keyword evidence="4" id="KW-0067">ATP-binding</keyword>
<evidence type="ECO:0000256" key="7">
    <source>
        <dbReference type="SAM" id="Phobius"/>
    </source>
</evidence>
<dbReference type="InterPro" id="IPR036640">
    <property type="entry name" value="ABC1_TM_sf"/>
</dbReference>
<dbReference type="SUPFAM" id="SSF52540">
    <property type="entry name" value="P-loop containing nucleoside triphosphate hydrolases"/>
    <property type="match status" value="1"/>
</dbReference>
<feature type="transmembrane region" description="Helical" evidence="7">
    <location>
        <begin position="178"/>
        <end position="197"/>
    </location>
</feature>
<dbReference type="InterPro" id="IPR027417">
    <property type="entry name" value="P-loop_NTPase"/>
</dbReference>
<reference evidence="10 11" key="1">
    <citation type="submission" date="2020-03" db="EMBL/GenBank/DDBJ databases">
        <title>WGS of the type strain of Planosporangium spp.</title>
        <authorList>
            <person name="Thawai C."/>
        </authorList>
    </citation>
    <scope>NUCLEOTIDE SEQUENCE [LARGE SCALE GENOMIC DNA]</scope>
    <source>
        <strain evidence="10 11">TBRC 5610</strain>
    </source>
</reference>
<dbReference type="NCBIfam" id="TIGR02868">
    <property type="entry name" value="CydC"/>
    <property type="match status" value="1"/>
</dbReference>
<keyword evidence="11" id="KW-1185">Reference proteome</keyword>
<protein>
    <submittedName>
        <fullName evidence="10">Thiol reductant ABC exporter subunit CydC</fullName>
    </submittedName>
</protein>
<dbReference type="Gene3D" id="1.20.1560.10">
    <property type="entry name" value="ABC transporter type 1, transmembrane domain"/>
    <property type="match status" value="1"/>
</dbReference>
<comment type="subcellular location">
    <subcellularLocation>
        <location evidence="1">Cell membrane</location>
        <topology evidence="1">Multi-pass membrane protein</topology>
    </subcellularLocation>
</comment>
<dbReference type="InterPro" id="IPR003593">
    <property type="entry name" value="AAA+_ATPase"/>
</dbReference>
<evidence type="ECO:0000259" key="9">
    <source>
        <dbReference type="PROSITE" id="PS50929"/>
    </source>
</evidence>
<dbReference type="Proteomes" id="UP000722989">
    <property type="component" value="Unassembled WGS sequence"/>
</dbReference>
<evidence type="ECO:0000256" key="2">
    <source>
        <dbReference type="ARBA" id="ARBA00022692"/>
    </source>
</evidence>
<keyword evidence="5 7" id="KW-1133">Transmembrane helix</keyword>